<keyword evidence="2" id="KW-0067">ATP-binding</keyword>
<accession>A0ABW5A267</accession>
<keyword evidence="3" id="KW-1185">Reference proteome</keyword>
<dbReference type="SUPFAM" id="SSF52540">
    <property type="entry name" value="P-loop containing nucleoside triphosphate hydrolases"/>
    <property type="match status" value="1"/>
</dbReference>
<evidence type="ECO:0000313" key="3">
    <source>
        <dbReference type="Proteomes" id="UP001597343"/>
    </source>
</evidence>
<feature type="coiled-coil region" evidence="1">
    <location>
        <begin position="708"/>
        <end position="742"/>
    </location>
</feature>
<gene>
    <name evidence="2" type="ORF">ACFSOY_18940</name>
</gene>
<dbReference type="InterPro" id="IPR027417">
    <property type="entry name" value="P-loop_NTPase"/>
</dbReference>
<dbReference type="Pfam" id="PF13558">
    <property type="entry name" value="SbcC_Walker_B"/>
    <property type="match status" value="1"/>
</dbReference>
<keyword evidence="1" id="KW-0175">Coiled coil</keyword>
<organism evidence="2 3">
    <name type="scientific">Tumebacillus lipolyticus</name>
    <dbReference type="NCBI Taxonomy" id="1280370"/>
    <lineage>
        <taxon>Bacteria</taxon>
        <taxon>Bacillati</taxon>
        <taxon>Bacillota</taxon>
        <taxon>Bacilli</taxon>
        <taxon>Bacillales</taxon>
        <taxon>Alicyclobacillaceae</taxon>
        <taxon>Tumebacillus</taxon>
    </lineage>
</organism>
<reference evidence="3" key="1">
    <citation type="journal article" date="2019" name="Int. J. Syst. Evol. Microbiol.">
        <title>The Global Catalogue of Microorganisms (GCM) 10K type strain sequencing project: providing services to taxonomists for standard genome sequencing and annotation.</title>
        <authorList>
            <consortium name="The Broad Institute Genomics Platform"/>
            <consortium name="The Broad Institute Genome Sequencing Center for Infectious Disease"/>
            <person name="Wu L."/>
            <person name="Ma J."/>
        </authorList>
    </citation>
    <scope>NUCLEOTIDE SEQUENCE [LARGE SCALE GENOMIC DNA]</scope>
    <source>
        <strain evidence="3">CGMCC 1.13574</strain>
    </source>
</reference>
<name>A0ABW5A267_9BACL</name>
<proteinExistence type="predicted"/>
<evidence type="ECO:0000256" key="1">
    <source>
        <dbReference type="SAM" id="Coils"/>
    </source>
</evidence>
<protein>
    <submittedName>
        <fullName evidence="2">ATP-binding protein</fullName>
    </submittedName>
</protein>
<feature type="coiled-coil region" evidence="1">
    <location>
        <begin position="273"/>
        <end position="358"/>
    </location>
</feature>
<keyword evidence="2" id="KW-0547">Nucleotide-binding</keyword>
<sequence>MKWMKKLRLINWHYFQDETLEFGRQTLISGRNAAGKSTIIDALQVLVVADQRQIKFNPAAHEDATRSLISYLRGKKGTNEQTYVRDGDFSTYIAAEFEDARKKERFVVGVVIDVYRDDKWDEYYFIIQDVGVDDLNVVNEPGHLRNRDEFRRFCVGRYKSAKFEHHKGTYQKMLLHKMGQVPDRFFSVFTKALSFKPINNVRNFVYDYILDKKELQLDVMKENFRIHERYQRELEDLQIRQGMLQQIHDEFDQYQKLKDTIAVQEYVIRSLKHQEQVENRNQLESIVESLQKDLELIDEQVQRAQSDQDNAQQKTNEAYQAWQSHEHHKKQEELKNAIKKLAEEINVETRLFQTLQDRIIEERRLLEDLAESEIDTNVWTDEEIDYLWGATDCLAELLEEPESPTWIETDLEHSSQKLTEIGEFLSGLHLRFTKSLGRIEDNISELQRKKTELEVEVKNLENKKRPYPPSVERLRLVLQQQLQERSSVWILCEEMEVVEERWRNALEGYLNTQRFDLLVEPQVFAEALSIYEKEKWRHQLEGVGLVDTQKEQKYLGQFSAGSLAQELSADNPVIRARIDHLLGQVMKAKNEQDLRNHRVAITESCMSYHNLVARQIPKKVYEVPFIGAQAIVRLLEIKRNELNENSQKIEQATQRKVRLTKWVLRVADKKSQYHKIADHLNLPLEIQKKRADLTTKKAELSNLDIKEVIRLKEEYEKWKNDLSELGKQITALTKQKGKYENDLDSKRVILLTKKNAVRESMEYFEHWKSEYSIELIPRGQAKLKELESQDVPTTKKTEDWSRNKAGNISMLENRFQQVIQKRQLYNITYTYNQDTQSQSNTAYNELLNRISDVDIPKYKEQLEIALRQSEEEFQSHFVFKLREAIDMAKREFGRLNYALKNFPFHSDVYEFKVVPSDLYKKYYDIIMDPMMIEKGSLFDLHDEEKVNYLHELFEKVARGAIGEHEEFTDYRRYLDFDIEITSHGETFLFSKVLREKSGGETQTPFYIAILASFNLLYSEKTMRLVVFDEAFNKMDEARIQQALRLIKRMGIQMIAAVPDEKMAHMAPEVSTTLIVHRQEYRCFVDIIERMERTVETIEVNEEDDDSTGVPIQDTLFSLKQA</sequence>
<evidence type="ECO:0000313" key="2">
    <source>
        <dbReference type="EMBL" id="MFD2172045.1"/>
    </source>
</evidence>
<dbReference type="Gene3D" id="3.40.1140.10">
    <property type="match status" value="1"/>
</dbReference>
<dbReference type="PANTHER" id="PTHR32182:SF0">
    <property type="entry name" value="DNA REPLICATION AND REPAIR PROTEIN RECF"/>
    <property type="match status" value="1"/>
</dbReference>
<dbReference type="Gene3D" id="3.40.50.300">
    <property type="entry name" value="P-loop containing nucleotide triphosphate hydrolases"/>
    <property type="match status" value="1"/>
</dbReference>
<dbReference type="RefSeq" id="WP_386049363.1">
    <property type="nucleotide sequence ID" value="NZ_JBHUIO010000011.1"/>
</dbReference>
<dbReference type="Proteomes" id="UP001597343">
    <property type="component" value="Unassembled WGS sequence"/>
</dbReference>
<dbReference type="PANTHER" id="PTHR32182">
    <property type="entry name" value="DNA REPLICATION AND REPAIR PROTEIN RECF"/>
    <property type="match status" value="1"/>
</dbReference>
<feature type="coiled-coil region" evidence="1">
    <location>
        <begin position="436"/>
        <end position="463"/>
    </location>
</feature>
<dbReference type="Pfam" id="PF13555">
    <property type="entry name" value="AAA_29"/>
    <property type="match status" value="1"/>
</dbReference>
<dbReference type="GO" id="GO:0005524">
    <property type="term" value="F:ATP binding"/>
    <property type="evidence" value="ECO:0007669"/>
    <property type="project" value="UniProtKB-KW"/>
</dbReference>
<comment type="caution">
    <text evidence="2">The sequence shown here is derived from an EMBL/GenBank/DDBJ whole genome shotgun (WGS) entry which is preliminary data.</text>
</comment>
<dbReference type="EMBL" id="JBHUIO010000011">
    <property type="protein sequence ID" value="MFD2172045.1"/>
    <property type="molecule type" value="Genomic_DNA"/>
</dbReference>